<sequence>MSKQLSQNYTKLGSPAEKQVFAKAISGDVVKKHKVLSKQHVLPEKRERKVQLESKLLNIQKKNRSNKISEDVKMNIINFLEQDCNSRMCAGKKETVTKKKVKKQKSTEHFLEAVCCDKYNEECTSRKCKNCDDRKIVYGEFDNNIKINVMKWENVCEQVFLKRTGKYKSVKKISKVNHTLSPYDVVKQFENVVPIILNHHTNIVHQYAAIKKL</sequence>
<proteinExistence type="predicted"/>
<organism evidence="1 2">
    <name type="scientific">Parnassius apollo</name>
    <name type="common">Apollo butterfly</name>
    <name type="synonym">Papilio apollo</name>
    <dbReference type="NCBI Taxonomy" id="110799"/>
    <lineage>
        <taxon>Eukaryota</taxon>
        <taxon>Metazoa</taxon>
        <taxon>Ecdysozoa</taxon>
        <taxon>Arthropoda</taxon>
        <taxon>Hexapoda</taxon>
        <taxon>Insecta</taxon>
        <taxon>Pterygota</taxon>
        <taxon>Neoptera</taxon>
        <taxon>Endopterygota</taxon>
        <taxon>Lepidoptera</taxon>
        <taxon>Glossata</taxon>
        <taxon>Ditrysia</taxon>
        <taxon>Papilionoidea</taxon>
        <taxon>Papilionidae</taxon>
        <taxon>Parnassiinae</taxon>
        <taxon>Parnassini</taxon>
        <taxon>Parnassius</taxon>
        <taxon>Parnassius</taxon>
    </lineage>
</organism>
<accession>A0A8S3W791</accession>
<keyword evidence="2" id="KW-1185">Reference proteome</keyword>
<dbReference type="PANTHER" id="PTHR46601:SF1">
    <property type="entry name" value="ADF-H DOMAIN-CONTAINING PROTEIN"/>
    <property type="match status" value="1"/>
</dbReference>
<dbReference type="PANTHER" id="PTHR46601">
    <property type="entry name" value="ULP_PROTEASE DOMAIN-CONTAINING PROTEIN"/>
    <property type="match status" value="1"/>
</dbReference>
<dbReference type="AlphaFoldDB" id="A0A8S3W791"/>
<protein>
    <submittedName>
        <fullName evidence="1">(apollo) hypothetical protein</fullName>
    </submittedName>
</protein>
<reference evidence="1" key="1">
    <citation type="submission" date="2021-04" db="EMBL/GenBank/DDBJ databases">
        <authorList>
            <person name="Tunstrom K."/>
        </authorList>
    </citation>
    <scope>NUCLEOTIDE SEQUENCE</scope>
</reference>
<evidence type="ECO:0000313" key="2">
    <source>
        <dbReference type="Proteomes" id="UP000691718"/>
    </source>
</evidence>
<dbReference type="OrthoDB" id="6375801at2759"/>
<dbReference type="Proteomes" id="UP000691718">
    <property type="component" value="Unassembled WGS sequence"/>
</dbReference>
<comment type="caution">
    <text evidence="1">The sequence shown here is derived from an EMBL/GenBank/DDBJ whole genome shotgun (WGS) entry which is preliminary data.</text>
</comment>
<name>A0A8S3W791_PARAO</name>
<evidence type="ECO:0000313" key="1">
    <source>
        <dbReference type="EMBL" id="CAG4943780.1"/>
    </source>
</evidence>
<dbReference type="EMBL" id="CAJQZP010000178">
    <property type="protein sequence ID" value="CAG4943780.1"/>
    <property type="molecule type" value="Genomic_DNA"/>
</dbReference>
<gene>
    <name evidence="1" type="ORF">PAPOLLO_LOCUS2743</name>
</gene>